<name>A0ABQ0BA38_9FIRM</name>
<proteinExistence type="predicted"/>
<reference evidence="1 2" key="1">
    <citation type="submission" date="2024-04" db="EMBL/GenBank/DDBJ databases">
        <title>Defined microbial consortia suppress multidrug-resistant proinflammatory Enterobacteriaceae via ecological control.</title>
        <authorList>
            <person name="Furuichi M."/>
            <person name="Kawaguchi T."/>
            <person name="Pust M."/>
            <person name="Yasuma K."/>
            <person name="Plichta D."/>
            <person name="Hasegawa N."/>
            <person name="Ohya T."/>
            <person name="Bhattarai S."/>
            <person name="Sasajima S."/>
            <person name="Aoto Y."/>
            <person name="Tuganbaev T."/>
            <person name="Yaginuma M."/>
            <person name="Ueda M."/>
            <person name="Okahashi N."/>
            <person name="Amafuji K."/>
            <person name="Kiridooshi Y."/>
            <person name="Sugita K."/>
            <person name="Strazar M."/>
            <person name="Skelly A."/>
            <person name="Suda W."/>
            <person name="Hattori M."/>
            <person name="Nakamoto N."/>
            <person name="Caballero S."/>
            <person name="Norman J."/>
            <person name="Olle B."/>
            <person name="Tanoue T."/>
            <person name="Arita M."/>
            <person name="Bucci V."/>
            <person name="Atarashi K."/>
            <person name="Xavier R."/>
            <person name="Honda K."/>
        </authorList>
    </citation>
    <scope>NUCLEOTIDE SEQUENCE [LARGE SCALE GENOMIC DNA]</scope>
    <source>
        <strain evidence="2">k04-0078-D8-1</strain>
    </source>
</reference>
<evidence type="ECO:0000313" key="2">
    <source>
        <dbReference type="Proteomes" id="UP001600943"/>
    </source>
</evidence>
<evidence type="ECO:0000313" key="1">
    <source>
        <dbReference type="EMBL" id="GAA6408314.1"/>
    </source>
</evidence>
<dbReference type="Proteomes" id="UP001600943">
    <property type="component" value="Unassembled WGS sequence"/>
</dbReference>
<keyword evidence="2" id="KW-1185">Reference proteome</keyword>
<comment type="caution">
    <text evidence="1">The sequence shown here is derived from an EMBL/GenBank/DDBJ whole genome shotgun (WGS) entry which is preliminary data.</text>
</comment>
<accession>A0ABQ0BA38</accession>
<organism evidence="1 2">
    <name type="scientific">Blautia hominis</name>
    <dbReference type="NCBI Taxonomy" id="2025493"/>
    <lineage>
        <taxon>Bacteria</taxon>
        <taxon>Bacillati</taxon>
        <taxon>Bacillota</taxon>
        <taxon>Clostridia</taxon>
        <taxon>Lachnospirales</taxon>
        <taxon>Lachnospiraceae</taxon>
        <taxon>Blautia</taxon>
    </lineage>
</organism>
<sequence>MKEIIDFIKSNVNGKTLFTKELVYELENGALQGVYSDQISFSNLKYSRSGFQLDMFIVSNEKIWLMGKDKQREELRKDFSGVSLFRFELAERKSTNGITGCFRFISASGKNVAAEAIVSGIYDVRLENDVLKLSEDQVLYRDQPIQGERFKPVAFQSEHRFYTKDRKLCYEYDGKSFDVDTKTMKRSGSSDAFPPFVSMEM</sequence>
<dbReference type="RefSeq" id="WP_390405564.1">
    <property type="nucleotide sequence ID" value="NZ_BAABYW010000001.1"/>
</dbReference>
<gene>
    <name evidence="1" type="ORF">K040078D81_24310</name>
</gene>
<dbReference type="EMBL" id="BAABYW010000001">
    <property type="protein sequence ID" value="GAA6408314.1"/>
    <property type="molecule type" value="Genomic_DNA"/>
</dbReference>
<protein>
    <submittedName>
        <fullName evidence="1">Uncharacterized protein</fullName>
    </submittedName>
</protein>